<protein>
    <submittedName>
        <fullName evidence="2">Uncharacterized protein</fullName>
    </submittedName>
</protein>
<feature type="compositionally biased region" description="Low complexity" evidence="1">
    <location>
        <begin position="12"/>
        <end position="25"/>
    </location>
</feature>
<accession>A0A9P5QB38</accession>
<feature type="region of interest" description="Disordered" evidence="1">
    <location>
        <begin position="204"/>
        <end position="223"/>
    </location>
</feature>
<feature type="compositionally biased region" description="Low complexity" evidence="1">
    <location>
        <begin position="204"/>
        <end position="215"/>
    </location>
</feature>
<feature type="region of interest" description="Disordered" evidence="1">
    <location>
        <begin position="72"/>
        <end position="197"/>
    </location>
</feature>
<comment type="caution">
    <text evidence="2">The sequence shown here is derived from an EMBL/GenBank/DDBJ whole genome shotgun (WGS) entry which is preliminary data.</text>
</comment>
<evidence type="ECO:0000313" key="2">
    <source>
        <dbReference type="EMBL" id="KAF9078013.1"/>
    </source>
</evidence>
<evidence type="ECO:0000256" key="1">
    <source>
        <dbReference type="SAM" id="MobiDB-lite"/>
    </source>
</evidence>
<dbReference type="EMBL" id="JADNRY010000002">
    <property type="protein sequence ID" value="KAF9078013.1"/>
    <property type="molecule type" value="Genomic_DNA"/>
</dbReference>
<gene>
    <name evidence="2" type="ORF">BDP27DRAFT_338838</name>
</gene>
<feature type="compositionally biased region" description="Basic residues" evidence="1">
    <location>
        <begin position="107"/>
        <end position="120"/>
    </location>
</feature>
<dbReference type="Proteomes" id="UP000772434">
    <property type="component" value="Unassembled WGS sequence"/>
</dbReference>
<feature type="compositionally biased region" description="Pro residues" evidence="1">
    <location>
        <begin position="125"/>
        <end position="147"/>
    </location>
</feature>
<organism evidence="2 3">
    <name type="scientific">Rhodocollybia butyracea</name>
    <dbReference type="NCBI Taxonomy" id="206335"/>
    <lineage>
        <taxon>Eukaryota</taxon>
        <taxon>Fungi</taxon>
        <taxon>Dikarya</taxon>
        <taxon>Basidiomycota</taxon>
        <taxon>Agaricomycotina</taxon>
        <taxon>Agaricomycetes</taxon>
        <taxon>Agaricomycetidae</taxon>
        <taxon>Agaricales</taxon>
        <taxon>Marasmiineae</taxon>
        <taxon>Omphalotaceae</taxon>
        <taxon>Rhodocollybia</taxon>
    </lineage>
</organism>
<name>A0A9P5QB38_9AGAR</name>
<reference evidence="2" key="1">
    <citation type="submission" date="2020-11" db="EMBL/GenBank/DDBJ databases">
        <authorList>
            <consortium name="DOE Joint Genome Institute"/>
            <person name="Ahrendt S."/>
            <person name="Riley R."/>
            <person name="Andreopoulos W."/>
            <person name="Labutti K."/>
            <person name="Pangilinan J."/>
            <person name="Ruiz-Duenas F.J."/>
            <person name="Barrasa J.M."/>
            <person name="Sanchez-Garcia M."/>
            <person name="Camarero S."/>
            <person name="Miyauchi S."/>
            <person name="Serrano A."/>
            <person name="Linde D."/>
            <person name="Babiker R."/>
            <person name="Drula E."/>
            <person name="Ayuso-Fernandez I."/>
            <person name="Pacheco R."/>
            <person name="Padilla G."/>
            <person name="Ferreira P."/>
            <person name="Barriuso J."/>
            <person name="Kellner H."/>
            <person name="Castanera R."/>
            <person name="Alfaro M."/>
            <person name="Ramirez L."/>
            <person name="Pisabarro A.G."/>
            <person name="Kuo A."/>
            <person name="Tritt A."/>
            <person name="Lipzen A."/>
            <person name="He G."/>
            <person name="Yan M."/>
            <person name="Ng V."/>
            <person name="Cullen D."/>
            <person name="Martin F."/>
            <person name="Rosso M.-N."/>
            <person name="Henrissat B."/>
            <person name="Hibbett D."/>
            <person name="Martinez A.T."/>
            <person name="Grigoriev I.V."/>
        </authorList>
    </citation>
    <scope>NUCLEOTIDE SEQUENCE</scope>
    <source>
        <strain evidence="2">AH 40177</strain>
    </source>
</reference>
<proteinExistence type="predicted"/>
<feature type="compositionally biased region" description="Low complexity" evidence="1">
    <location>
        <begin position="167"/>
        <end position="185"/>
    </location>
</feature>
<sequence>MPISPLSPDIFSAPCSSWSSSPAKSGGMPDQSVGGMTTSVCCPCIFKARQRQARLEQTAFLKQQRIQQKIERMQRECKASDRPQRYEENQDLEYNHDEGDKEFEMGKKRRSNVKVRRRAQRAPIAPLPPPPPTSPPLAPLPPPPPITIDPALSTTPDNKARSQKRISSSSMSISSTGLESSTSLTHPPSILRTSTNAKRTSLTSFSGLSGLSFGGAKPNGPAVERRLTGGSQISQISHLTDSSNLTQSTSSTSAFASSSIYTTSRSSSMMHSMSSRQFEDLVAGHMDEAGQAPPSYEHVVEILRTKVVMADRV</sequence>
<feature type="compositionally biased region" description="Basic and acidic residues" evidence="1">
    <location>
        <begin position="72"/>
        <end position="106"/>
    </location>
</feature>
<evidence type="ECO:0000313" key="3">
    <source>
        <dbReference type="Proteomes" id="UP000772434"/>
    </source>
</evidence>
<keyword evidence="3" id="KW-1185">Reference proteome</keyword>
<dbReference type="AlphaFoldDB" id="A0A9P5QB38"/>
<feature type="region of interest" description="Disordered" evidence="1">
    <location>
        <begin position="1"/>
        <end position="32"/>
    </location>
</feature>